<dbReference type="EMBL" id="LQQO01000003">
    <property type="protein sequence ID" value="KZE18096.1"/>
    <property type="molecule type" value="Genomic_DNA"/>
</dbReference>
<feature type="signal peptide" evidence="1">
    <location>
        <begin position="1"/>
        <end position="22"/>
    </location>
</feature>
<dbReference type="RefSeq" id="WP_066688578.1">
    <property type="nucleotide sequence ID" value="NZ_CP117025.1"/>
</dbReference>
<gene>
    <name evidence="2" type="ORF">AVT10_09935</name>
</gene>
<evidence type="ECO:0000256" key="1">
    <source>
        <dbReference type="SAM" id="SignalP"/>
    </source>
</evidence>
<comment type="caution">
    <text evidence="2">The sequence shown here is derived from an EMBL/GenBank/DDBJ whole genome shotgun (WGS) entry which is preliminary data.</text>
</comment>
<keyword evidence="1" id="KW-0732">Signal</keyword>
<evidence type="ECO:0000313" key="2">
    <source>
        <dbReference type="EMBL" id="KZE18096.1"/>
    </source>
</evidence>
<keyword evidence="3" id="KW-1185">Reference proteome</keyword>
<protein>
    <submittedName>
        <fullName evidence="2">Uncharacterized protein</fullName>
    </submittedName>
</protein>
<reference evidence="3" key="1">
    <citation type="submission" date="2016-01" db="EMBL/GenBank/DDBJ databases">
        <title>Draft genome of Chromobacterium sp. F49.</title>
        <authorList>
            <person name="Hong K.W."/>
        </authorList>
    </citation>
    <scope>NUCLEOTIDE SEQUENCE [LARGE SCALE GENOMIC DNA]</scope>
    <source>
        <strain evidence="3">CN3</strain>
    </source>
</reference>
<name>A0ABR5YHN8_9SPHN</name>
<dbReference type="Proteomes" id="UP000076609">
    <property type="component" value="Unassembled WGS sequence"/>
</dbReference>
<proteinExistence type="predicted"/>
<feature type="chain" id="PRO_5045555826" evidence="1">
    <location>
        <begin position="23"/>
        <end position="158"/>
    </location>
</feature>
<sequence>MTALPLSAATMMLLLLALPGAAQRRPAEAPPTTTVRTEVRVQRVILRVPRAPFAPVSYSAPRALPPIQWVEKRTDRCVPLQNLAAVTISRTDSVDLLLSSGGRLRARLADDCPSLDFVSGLYIKPSGDGRMCASRDVIRSRSGGQCRIAAFRALVPAR</sequence>
<accession>A0ABR5YHN8</accession>
<organism evidence="2 3">
    <name type="scientific">Sphingomonas hankookensis</name>
    <dbReference type="NCBI Taxonomy" id="563996"/>
    <lineage>
        <taxon>Bacteria</taxon>
        <taxon>Pseudomonadati</taxon>
        <taxon>Pseudomonadota</taxon>
        <taxon>Alphaproteobacteria</taxon>
        <taxon>Sphingomonadales</taxon>
        <taxon>Sphingomonadaceae</taxon>
        <taxon>Sphingomonas</taxon>
    </lineage>
</organism>
<evidence type="ECO:0000313" key="3">
    <source>
        <dbReference type="Proteomes" id="UP000076609"/>
    </source>
</evidence>